<dbReference type="InterPro" id="IPR013783">
    <property type="entry name" value="Ig-like_fold"/>
</dbReference>
<feature type="chain" id="PRO_5042554503" evidence="2">
    <location>
        <begin position="26"/>
        <end position="768"/>
    </location>
</feature>
<dbReference type="InterPro" id="IPR011050">
    <property type="entry name" value="Pectin_lyase_fold/virulence"/>
</dbReference>
<evidence type="ECO:0000256" key="1">
    <source>
        <dbReference type="ARBA" id="ARBA00022729"/>
    </source>
</evidence>
<comment type="caution">
    <text evidence="4">The sequence shown here is derived from an EMBL/GenBank/DDBJ whole genome shotgun (WGS) entry which is preliminary data.</text>
</comment>
<dbReference type="RefSeq" id="WP_261973034.1">
    <property type="nucleotide sequence ID" value="NZ_CP103460.1"/>
</dbReference>
<keyword evidence="1 2" id="KW-0732">Signal</keyword>
<dbReference type="EMBL" id="JAUFQH010000001">
    <property type="protein sequence ID" value="MDN3617878.1"/>
    <property type="molecule type" value="Genomic_DNA"/>
</dbReference>
<dbReference type="SMART" id="SM00710">
    <property type="entry name" value="PbH1"/>
    <property type="match status" value="7"/>
</dbReference>
<dbReference type="Gene3D" id="2.60.40.10">
    <property type="entry name" value="Immunoglobulins"/>
    <property type="match status" value="4"/>
</dbReference>
<dbReference type="InterPro" id="IPR026444">
    <property type="entry name" value="Secre_tail"/>
</dbReference>
<organism evidence="4 5">
    <name type="scientific">Polaribacter sejongensis</name>
    <dbReference type="NCBI Taxonomy" id="985043"/>
    <lineage>
        <taxon>Bacteria</taxon>
        <taxon>Pseudomonadati</taxon>
        <taxon>Bacteroidota</taxon>
        <taxon>Flavobacteriia</taxon>
        <taxon>Flavobacteriales</taxon>
        <taxon>Flavobacteriaceae</taxon>
    </lineage>
</organism>
<evidence type="ECO:0000256" key="2">
    <source>
        <dbReference type="SAM" id="SignalP"/>
    </source>
</evidence>
<reference evidence="4 5" key="1">
    <citation type="journal article" date="2014" name="Int. J. Syst. Evol. Microbiol.">
        <title>Complete genome sequence of Corynebacterium casei LMG S-19264T (=DSM 44701T), isolated from a smear-ripened cheese.</title>
        <authorList>
            <consortium name="US DOE Joint Genome Institute (JGI-PGF)"/>
            <person name="Walter F."/>
            <person name="Albersmeier A."/>
            <person name="Kalinowski J."/>
            <person name="Ruckert C."/>
        </authorList>
    </citation>
    <scope>NUCLEOTIDE SEQUENCE [LARGE SCALE GENOMIC DNA]</scope>
    <source>
        <strain evidence="4 5">CECT 8670</strain>
    </source>
</reference>
<sequence length="768" mass="83528">MKKHYFLKFTMLIAFFTFLPTSLKAADENVPIGGDIQNAINIVADSGGGIVTLAKGTHIVTVPLRMKSNVTLQGEGYRESLIKTNDHIQIIIANSEGLVNLVIQNLAIEGINSVSGGGIQITSQGVDHNSIKILNVHCYNTGWGVHIKGAKKLVVEDCLFEGNGAITKEGYAHNMYLRRVYGAEVKNSQFINSITGNGINISYSEDINIYNCNMSGNYFRGVRAANTDGYLVHDCIVNNNGNAGILANSEGVPTTNIDIKRNCVSNNVLDGIRGVNGATGIVYDNNSYGNGTDYNLPNAVLQSGNITDESINCVYDNTKSVSLSAVPGDDMIFLDWGLKNIIPVRQDVFRDTDSNPSGRKLIASKVEGVNYVDTNAENGVTYWYWIKASDENGSINSNVASATAVNVDGLITLTALKGDSKVTLNWEMEGIILGNQEVYRNTDSDATTRTLLASNIEGETYTDETVENGTEYWYWIVATDISGESTDSNAVNLTPAVPNPSVILNAYPANNAVLLKWELKDITLGDQDIFRDTDSDPSGRVSIANNVSGDSYTDNTAENNTEYWYWIKATDVSGVSTNSEAVNATPVLMEPKITLTTMAGNEFVTLNWDIQDINVQNVGIFRDTDSNASGRKLVANGVTGGSFTDSSVENETEYWYWLKVTDVTGSNINTDAIYALPSTTLSVSKEINKSNALRFYPNPVNDKVTLHMPASEFNRYTVFDINGRTTSSGSIANGQIELDINMSHLSKGIYMISVQGNQNSKVLKVVKN</sequence>
<gene>
    <name evidence="4" type="ORF">QWY81_00255</name>
</gene>
<dbReference type="Pfam" id="PF13229">
    <property type="entry name" value="Beta_helix"/>
    <property type="match status" value="1"/>
</dbReference>
<dbReference type="Gene3D" id="2.160.20.10">
    <property type="entry name" value="Single-stranded right-handed beta-helix, Pectin lyase-like"/>
    <property type="match status" value="1"/>
</dbReference>
<feature type="domain" description="Fibronectin type-III" evidence="3">
    <location>
        <begin position="407"/>
        <end position="500"/>
    </location>
</feature>
<dbReference type="InterPro" id="IPR012334">
    <property type="entry name" value="Pectin_lyas_fold"/>
</dbReference>
<dbReference type="NCBIfam" id="TIGR04183">
    <property type="entry name" value="Por_Secre_tail"/>
    <property type="match status" value="1"/>
</dbReference>
<dbReference type="AlphaFoldDB" id="A0AAJ1VDX7"/>
<dbReference type="Proteomes" id="UP001228636">
    <property type="component" value="Unassembled WGS sequence"/>
</dbReference>
<feature type="signal peptide" evidence="2">
    <location>
        <begin position="1"/>
        <end position="25"/>
    </location>
</feature>
<proteinExistence type="predicted"/>
<name>A0AAJ1VDX7_9FLAO</name>
<dbReference type="InterPro" id="IPR003961">
    <property type="entry name" value="FN3_dom"/>
</dbReference>
<dbReference type="SUPFAM" id="SSF51126">
    <property type="entry name" value="Pectin lyase-like"/>
    <property type="match status" value="1"/>
</dbReference>
<dbReference type="PROSITE" id="PS50853">
    <property type="entry name" value="FN3"/>
    <property type="match status" value="1"/>
</dbReference>
<dbReference type="InterPro" id="IPR006626">
    <property type="entry name" value="PbH1"/>
</dbReference>
<protein>
    <submittedName>
        <fullName evidence="4">T9SS type A sorting domain-containing protein</fullName>
    </submittedName>
</protein>
<dbReference type="SUPFAM" id="SSF49265">
    <property type="entry name" value="Fibronectin type III"/>
    <property type="match status" value="1"/>
</dbReference>
<accession>A0AAJ1VDX7</accession>
<evidence type="ECO:0000259" key="3">
    <source>
        <dbReference type="PROSITE" id="PS50853"/>
    </source>
</evidence>
<evidence type="ECO:0000313" key="5">
    <source>
        <dbReference type="Proteomes" id="UP001228636"/>
    </source>
</evidence>
<dbReference type="InterPro" id="IPR039448">
    <property type="entry name" value="Beta_helix"/>
</dbReference>
<dbReference type="Pfam" id="PF18962">
    <property type="entry name" value="Por_Secre_tail"/>
    <property type="match status" value="1"/>
</dbReference>
<evidence type="ECO:0000313" key="4">
    <source>
        <dbReference type="EMBL" id="MDN3617878.1"/>
    </source>
</evidence>
<dbReference type="InterPro" id="IPR036116">
    <property type="entry name" value="FN3_sf"/>
</dbReference>